<evidence type="ECO:0000256" key="1">
    <source>
        <dbReference type="SAM" id="MobiDB-lite"/>
    </source>
</evidence>
<accession>A0A428YR86</accession>
<dbReference type="AlphaFoldDB" id="A0A428YR86"/>
<gene>
    <name evidence="2" type="ORF">DMH04_43345</name>
</gene>
<evidence type="ECO:0000313" key="3">
    <source>
        <dbReference type="Proteomes" id="UP000287547"/>
    </source>
</evidence>
<dbReference type="InterPro" id="IPR029058">
    <property type="entry name" value="AB_hydrolase_fold"/>
</dbReference>
<dbReference type="OrthoDB" id="3668964at2"/>
<reference evidence="2 3" key="1">
    <citation type="submission" date="2018-05" db="EMBL/GenBank/DDBJ databases">
        <title>Evolution of GPA BGCs.</title>
        <authorList>
            <person name="Waglechner N."/>
            <person name="Wright G.D."/>
        </authorList>
    </citation>
    <scope>NUCLEOTIDE SEQUENCE [LARGE SCALE GENOMIC DNA]</scope>
    <source>
        <strain evidence="2 3">A82846</strain>
    </source>
</reference>
<protein>
    <submittedName>
        <fullName evidence="2">Uncharacterized protein</fullName>
    </submittedName>
</protein>
<sequence>MGEQRGGRCRSGHTRNMPDLSYDPAAPLNLTVEPLADRSGVTISRCEYDNAEGDRVVGYLVEPAGTPAAGVVYMHTTSGSEGFLPEAIQLAEAGGIGLCLQVHYIDDQVASIRQSVLSIRRGADLLLQRTGTIAAVGHSGGAMMTAVVAGIDRRFRCFVFEVGMPGLTHHWRNSKHPNIVRMRSALPKELFESTLEAMAPYDAEHFIGNVKAPAFYQFARFDIGVTAAESEEFYAMAAEPKEQRWYDSGHVINDVTAVADRARFLAKHLDLPGLPEGLARRLES</sequence>
<dbReference type="Proteomes" id="UP000287547">
    <property type="component" value="Unassembled WGS sequence"/>
</dbReference>
<evidence type="ECO:0000313" key="2">
    <source>
        <dbReference type="EMBL" id="RSM71571.1"/>
    </source>
</evidence>
<comment type="caution">
    <text evidence="2">The sequence shown here is derived from an EMBL/GenBank/DDBJ whole genome shotgun (WGS) entry which is preliminary data.</text>
</comment>
<dbReference type="SUPFAM" id="SSF53474">
    <property type="entry name" value="alpha/beta-Hydrolases"/>
    <property type="match status" value="1"/>
</dbReference>
<dbReference type="Gene3D" id="3.40.50.1820">
    <property type="entry name" value="alpha/beta hydrolase"/>
    <property type="match status" value="1"/>
</dbReference>
<dbReference type="EMBL" id="QHKI01000062">
    <property type="protein sequence ID" value="RSM71571.1"/>
    <property type="molecule type" value="Genomic_DNA"/>
</dbReference>
<name>A0A428YR86_KIBAR</name>
<feature type="region of interest" description="Disordered" evidence="1">
    <location>
        <begin position="1"/>
        <end position="22"/>
    </location>
</feature>
<organism evidence="2 3">
    <name type="scientific">Kibdelosporangium aridum</name>
    <dbReference type="NCBI Taxonomy" id="2030"/>
    <lineage>
        <taxon>Bacteria</taxon>
        <taxon>Bacillati</taxon>
        <taxon>Actinomycetota</taxon>
        <taxon>Actinomycetes</taxon>
        <taxon>Pseudonocardiales</taxon>
        <taxon>Pseudonocardiaceae</taxon>
        <taxon>Kibdelosporangium</taxon>
    </lineage>
</organism>
<proteinExistence type="predicted"/>